<feature type="coiled-coil region" evidence="1">
    <location>
        <begin position="37"/>
        <end position="133"/>
    </location>
</feature>
<keyword evidence="4" id="KW-1185">Reference proteome</keyword>
<proteinExistence type="predicted"/>
<dbReference type="EMBL" id="GL380144">
    <property type="protein sequence ID" value="EGT48102.1"/>
    <property type="molecule type" value="Genomic_DNA"/>
</dbReference>
<keyword evidence="1" id="KW-0175">Coiled coil</keyword>
<dbReference type="AlphaFoldDB" id="G0P934"/>
<reference evidence="4" key="1">
    <citation type="submission" date="2011-07" db="EMBL/GenBank/DDBJ databases">
        <authorList>
            <consortium name="Caenorhabditis brenneri Sequencing and Analysis Consortium"/>
            <person name="Wilson R.K."/>
        </authorList>
    </citation>
    <scope>NUCLEOTIDE SEQUENCE [LARGE SCALE GENOMIC DNA]</scope>
    <source>
        <strain evidence="4">PB2801</strain>
    </source>
</reference>
<evidence type="ECO:0000313" key="4">
    <source>
        <dbReference type="Proteomes" id="UP000008068"/>
    </source>
</evidence>
<protein>
    <submittedName>
        <fullName evidence="3">Uncharacterized protein</fullName>
    </submittedName>
</protein>
<evidence type="ECO:0000256" key="2">
    <source>
        <dbReference type="SAM" id="MobiDB-lite"/>
    </source>
</evidence>
<sequence>MREDREKFEEEKKEQQDNMEANFRMFNFEKTEFSIDREALVDEQRQLAEDNKRIELKKAQEEEVAKKQEAQKKEEQRVSMIEKTNEGLRAKLEEFKKRNNNFESEVNGQRVQIETLESQDQELLEGLAAKEEDQRNEKIRDES</sequence>
<dbReference type="InParanoid" id="G0P934"/>
<accession>G0P934</accession>
<organism evidence="4">
    <name type="scientific">Caenorhabditis brenneri</name>
    <name type="common">Nematode worm</name>
    <dbReference type="NCBI Taxonomy" id="135651"/>
    <lineage>
        <taxon>Eukaryota</taxon>
        <taxon>Metazoa</taxon>
        <taxon>Ecdysozoa</taxon>
        <taxon>Nematoda</taxon>
        <taxon>Chromadorea</taxon>
        <taxon>Rhabditida</taxon>
        <taxon>Rhabditina</taxon>
        <taxon>Rhabditomorpha</taxon>
        <taxon>Rhabditoidea</taxon>
        <taxon>Rhabditidae</taxon>
        <taxon>Peloderinae</taxon>
        <taxon>Caenorhabditis</taxon>
    </lineage>
</organism>
<evidence type="ECO:0000256" key="1">
    <source>
        <dbReference type="SAM" id="Coils"/>
    </source>
</evidence>
<feature type="region of interest" description="Disordered" evidence="2">
    <location>
        <begin position="1"/>
        <end position="20"/>
    </location>
</feature>
<evidence type="ECO:0000313" key="3">
    <source>
        <dbReference type="EMBL" id="EGT48102.1"/>
    </source>
</evidence>
<dbReference type="Proteomes" id="UP000008068">
    <property type="component" value="Unassembled WGS sequence"/>
</dbReference>
<gene>
    <name evidence="3" type="ORF">CAEBREN_19814</name>
</gene>
<dbReference type="HOGENOM" id="CLU_1807906_0_0_1"/>
<feature type="compositionally biased region" description="Basic and acidic residues" evidence="2">
    <location>
        <begin position="1"/>
        <end position="16"/>
    </location>
</feature>
<name>G0P934_CAEBE</name>